<dbReference type="STRING" id="4097.A0A1S3Z4C3"/>
<sequence length="346" mass="40132">MDEICIYIAYNGRWTTNNKYLDHETKLILVNDEITFEVLVEKIFQVLKLKRSEIEVNIWFDTKLETSKGMLVTNDNEVTTCIFLVKNNSNFKTARFIVDIAERNSLSANSSKTELCNNIVHEEVNISIPQEEGVWEMHIGDKALILVEPAMAPEPLTRRKLTEETGHTSNGRNVRKRSASKRGDLRTMVLSEDASLDEIVVGSMFEDKESLKKCFSNNAIKYQFNFKVYRSSKTRYCLKCYDDECSWYLHSAQVHDSALFKITKFEKNHSCPVDVTDQRHATSKVISDYINELLHDNKVEIKPRFVVEEMRKRYGLSISYHKAWRAIQLALGMTSRSPEKDYQTQN</sequence>
<accession>A0A1S3Z4C3</accession>
<feature type="region of interest" description="Disordered" evidence="1">
    <location>
        <begin position="156"/>
        <end position="181"/>
    </location>
</feature>
<evidence type="ECO:0000313" key="3">
    <source>
        <dbReference type="Proteomes" id="UP000790787"/>
    </source>
</evidence>
<evidence type="ECO:0000256" key="1">
    <source>
        <dbReference type="SAM" id="MobiDB-lite"/>
    </source>
</evidence>
<dbReference type="Proteomes" id="UP000790787">
    <property type="component" value="Chromosome 21"/>
</dbReference>
<keyword evidence="3" id="KW-1185">Reference proteome</keyword>
<dbReference type="PaxDb" id="4097-A0A1S3Z4C3"/>
<evidence type="ECO:0000259" key="2">
    <source>
        <dbReference type="Pfam" id="PF03108"/>
    </source>
</evidence>
<dbReference type="GeneID" id="107782890"/>
<feature type="compositionally biased region" description="Basic and acidic residues" evidence="1">
    <location>
        <begin position="156"/>
        <end position="166"/>
    </location>
</feature>
<protein>
    <recommendedName>
        <fullName evidence="2">Transposase MuDR plant domain-containing protein</fullName>
    </recommendedName>
</protein>
<proteinExistence type="predicted"/>
<dbReference type="InterPro" id="IPR004332">
    <property type="entry name" value="Transposase_MuDR"/>
</dbReference>
<gene>
    <name evidence="4 5" type="primary">LOC107782890</name>
</gene>
<organism evidence="5">
    <name type="scientific">Nicotiana tabacum</name>
    <name type="common">Common tobacco</name>
    <dbReference type="NCBI Taxonomy" id="4097"/>
    <lineage>
        <taxon>Eukaryota</taxon>
        <taxon>Viridiplantae</taxon>
        <taxon>Streptophyta</taxon>
        <taxon>Embryophyta</taxon>
        <taxon>Tracheophyta</taxon>
        <taxon>Spermatophyta</taxon>
        <taxon>Magnoliopsida</taxon>
        <taxon>eudicotyledons</taxon>
        <taxon>Gunneridae</taxon>
        <taxon>Pentapetalae</taxon>
        <taxon>asterids</taxon>
        <taxon>lamiids</taxon>
        <taxon>Solanales</taxon>
        <taxon>Solanaceae</taxon>
        <taxon>Nicotianoideae</taxon>
        <taxon>Nicotianeae</taxon>
        <taxon>Nicotiana</taxon>
    </lineage>
</organism>
<dbReference type="PANTHER" id="PTHR31973">
    <property type="entry name" value="POLYPROTEIN, PUTATIVE-RELATED"/>
    <property type="match status" value="1"/>
</dbReference>
<dbReference type="AlphaFoldDB" id="A0A1S3Z4C3"/>
<dbReference type="OrthoDB" id="1247720at2759"/>
<evidence type="ECO:0000313" key="5">
    <source>
        <dbReference type="RefSeq" id="XP_016459315.1"/>
    </source>
</evidence>
<evidence type="ECO:0000313" key="4">
    <source>
        <dbReference type="RefSeq" id="XP_016459314.1"/>
    </source>
</evidence>
<reference evidence="4 5" key="2">
    <citation type="submission" date="2025-04" db="UniProtKB">
        <authorList>
            <consortium name="RefSeq"/>
        </authorList>
    </citation>
    <scope>IDENTIFICATION</scope>
</reference>
<dbReference type="KEGG" id="nta:107782890"/>
<reference key="1">
    <citation type="journal article" date="2014" name="Nat. Commun.">
        <title>The tobacco genome sequence and its comparison with those of tomato and potato.</title>
        <authorList>
            <person name="Sierro N."/>
            <person name="Battey J.N."/>
            <person name="Ouadi S."/>
            <person name="Bakaher N."/>
            <person name="Bovet L."/>
            <person name="Willig A."/>
            <person name="Goepfert S."/>
            <person name="Peitsch M.C."/>
            <person name="Ivanov N.V."/>
        </authorList>
    </citation>
    <scope>NUCLEOTIDE SEQUENCE [LARGE SCALE GENOMIC DNA]</scope>
    <source>
        <strain>cv. TN90</strain>
    </source>
</reference>
<dbReference type="RefSeq" id="XP_016459315.1">
    <property type="nucleotide sequence ID" value="XM_016603829.1"/>
</dbReference>
<dbReference type="RefSeq" id="XP_016459314.1">
    <property type="nucleotide sequence ID" value="XM_016603828.1"/>
</dbReference>
<feature type="domain" description="Transposase MuDR plant" evidence="2">
    <location>
        <begin position="198"/>
        <end position="262"/>
    </location>
</feature>
<dbReference type="Pfam" id="PF03108">
    <property type="entry name" value="DBD_Tnp_Mut"/>
    <property type="match status" value="1"/>
</dbReference>
<dbReference type="PANTHER" id="PTHR31973:SF197">
    <property type="entry name" value="SWIM-TYPE DOMAIN-CONTAINING PROTEIN"/>
    <property type="match status" value="1"/>
</dbReference>
<name>A0A1S3Z4C3_TOBAC</name>